<keyword evidence="3" id="KW-1185">Reference proteome</keyword>
<name>A0A1G6UEL1_9ACTN</name>
<dbReference type="InterPro" id="IPR022742">
    <property type="entry name" value="Hydrolase_4"/>
</dbReference>
<proteinExistence type="predicted"/>
<organism evidence="2 3">
    <name type="scientific">Geodermatophilus telluris</name>
    <dbReference type="NCBI Taxonomy" id="1190417"/>
    <lineage>
        <taxon>Bacteria</taxon>
        <taxon>Bacillati</taxon>
        <taxon>Actinomycetota</taxon>
        <taxon>Actinomycetes</taxon>
        <taxon>Geodermatophilales</taxon>
        <taxon>Geodermatophilaceae</taxon>
        <taxon>Geodermatophilus</taxon>
    </lineage>
</organism>
<evidence type="ECO:0000313" key="3">
    <source>
        <dbReference type="Proteomes" id="UP000199416"/>
    </source>
</evidence>
<dbReference type="EMBL" id="FMZF01000007">
    <property type="protein sequence ID" value="SDD39822.1"/>
    <property type="molecule type" value="Genomic_DNA"/>
</dbReference>
<dbReference type="Proteomes" id="UP000199416">
    <property type="component" value="Unassembled WGS sequence"/>
</dbReference>
<gene>
    <name evidence="2" type="ORF">SAMN05660690_4195</name>
</gene>
<evidence type="ECO:0000259" key="1">
    <source>
        <dbReference type="Pfam" id="PF12146"/>
    </source>
</evidence>
<dbReference type="SUPFAM" id="SSF53474">
    <property type="entry name" value="alpha/beta-Hydrolases"/>
    <property type="match status" value="1"/>
</dbReference>
<dbReference type="GO" id="GO:0016787">
    <property type="term" value="F:hydrolase activity"/>
    <property type="evidence" value="ECO:0007669"/>
    <property type="project" value="UniProtKB-KW"/>
</dbReference>
<dbReference type="RefSeq" id="WP_091368411.1">
    <property type="nucleotide sequence ID" value="NZ_FMZF01000007.1"/>
</dbReference>
<protein>
    <submittedName>
        <fullName evidence="2">Alpha/beta hydrolase family protein</fullName>
    </submittedName>
</protein>
<dbReference type="InterPro" id="IPR029058">
    <property type="entry name" value="AB_hydrolase_fold"/>
</dbReference>
<dbReference type="STRING" id="1190417.SAMN05660690_4195"/>
<feature type="domain" description="Serine aminopeptidase S33" evidence="1">
    <location>
        <begin position="79"/>
        <end position="122"/>
    </location>
</feature>
<dbReference type="Gene3D" id="3.40.50.1820">
    <property type="entry name" value="alpha/beta hydrolase"/>
    <property type="match status" value="1"/>
</dbReference>
<dbReference type="Pfam" id="PF12146">
    <property type="entry name" value="Hydrolase_4"/>
    <property type="match status" value="1"/>
</dbReference>
<dbReference type="OrthoDB" id="3366509at2"/>
<evidence type="ECO:0000313" key="2">
    <source>
        <dbReference type="EMBL" id="SDD39822.1"/>
    </source>
</evidence>
<reference evidence="3" key="1">
    <citation type="submission" date="2016-10" db="EMBL/GenBank/DDBJ databases">
        <authorList>
            <person name="Varghese N."/>
            <person name="Submissions S."/>
        </authorList>
    </citation>
    <scope>NUCLEOTIDE SEQUENCE [LARGE SCALE GENOMIC DNA]</scope>
    <source>
        <strain evidence="3">DSM 45421</strain>
    </source>
</reference>
<sequence length="232" mass="24536">MTTAARVPALDHTPATARTRAVAVFAHGGTVASVEPPRERALSLIRMRAIQEAVSRAASGRGVDTYLVRYRVAGWNGDAADAHADVRWALDRVRERHGDVPVVLVGHSMGGRAVLRAGDDPSVVAVCGLAPWTPPGEPVGHLRGRTVVLAHGRGDRWVPARLSEDFAVRAHRAGVRVARFTLPGGHGMVRAVGRWHALVRDVVLAGAGLAPERPDVRAALDAPPPDGLAVTL</sequence>
<dbReference type="AlphaFoldDB" id="A0A1G6UEL1"/>
<keyword evidence="2" id="KW-0378">Hydrolase</keyword>
<accession>A0A1G6UEL1</accession>